<dbReference type="PROSITE" id="PS50294">
    <property type="entry name" value="WD_REPEATS_REGION"/>
    <property type="match status" value="1"/>
</dbReference>
<dbReference type="Pfam" id="PF23568">
    <property type="entry name" value="ARM_LIN"/>
    <property type="match status" value="1"/>
</dbReference>
<dbReference type="PANTHER" id="PTHR35549">
    <property type="entry name" value="OS04G0584500 PROTEIN"/>
    <property type="match status" value="1"/>
</dbReference>
<keyword evidence="1" id="KW-0853">WD repeat</keyword>
<dbReference type="Pfam" id="PF00400">
    <property type="entry name" value="WD40"/>
    <property type="match status" value="1"/>
</dbReference>
<dbReference type="InterPro" id="IPR015943">
    <property type="entry name" value="WD40/YVTN_repeat-like_dom_sf"/>
</dbReference>
<feature type="domain" description="Putative E3 ubiquitin-protein ligase LIN N-terminal" evidence="3">
    <location>
        <begin position="129"/>
        <end position="280"/>
    </location>
</feature>
<dbReference type="Gene3D" id="2.130.10.10">
    <property type="entry name" value="YVTN repeat-like/Quinoprotein amine dehydrogenase"/>
    <property type="match status" value="1"/>
</dbReference>
<sequence>MITHKIQKSQEPTWILLETEQLGVYDKNPQDEKSEPGNVPMIEAKVNSLSVAGRKFLRAQFGSFGFWLELSREIVPDLQFSATEINFVYSALHETAMSKSCIPIASSSSSPTQCPLPVCENERLDPNSIRGLVVSINQYIHEFLSNAEVRTAVKLRCTSKLRNQRPGFLEFLEQSIISNLYWGIENIEDAVQTSSSEAKATRLQTAEQMLQVPALVDEHGETSGMENRYLVCCSYFYLSIVKKLQGDEWQVALHFLQSLLVSPRLVLTEFAQEFCYSLLLSFATCSRQENFRSMGFNPSVEFGEGDYGESSIRQVARKYKDWLMYYQVMSYGETHQWQQLGSSNMMSSEDGSLSLHGSFSRIETSEATDCRFSRPTLSHYDIIPPLDHIDVFQDKRKASQNFPRCEDTVNSPKNLGFFPEPQFNDWGFCRDSSTKCMGDVLKDSHPGSPTSLFSSMNNSESDSMNDINHPKKSGQADMPDYQFSHEGLCLKLQYCCSKSDREQSLISLSSASLSRVKERYTKANMMKSISNKFNGYKSRSLEKNNLETQVFQNFLEESEPKDMSVNLCKLQTFDSYLPSSLDQGSACQIRKQNSGGQLCHANSRRDPKSEILGLVEKAISRLCFSEGLGNYDDECAVEVSTVYKMLNNKTGVQYTMLKDLIMDQLVTGISTSKEEKVIRASVSLLTTIISENNSVIEDIKKKGLQLCDLATALKQNVHEAAILIYLISPSPREIKSLELLPVLVEIICTSKCYNAWSPSLTLTPPAASMMIIEVMVTAFDEDTNKMHLVEISSPSVLCGLLEVARTNNVEGLMSLGSILVKCMQLDGECRSYTSKFISVAPFLCLLESDKKEAVHIALQVFNEILHVPRSSAISLLQRIKNEGKNDVIHILMLCVNHLQTEYQLLAANLLIQLLVLDNCSTTSLLKEEAVQVLLRSVACEETSSMQLLSASILSTIGGTFSWTGEPYTVAWLLKKVGLSSDHQNMIKSFDWLDQSLQDAGMDSWCSLMARNIICIGEPVFRALEKGLKSDIKKVSRDCLTTIAWLGCEIAKSPNSIRCSACEILLSGIELFLHPGVELEERLLACLCIFNYTSGKGMQKLTRFSEGVRESLRRLSHITWMAEELHQVADYLMPHNSILIRCPSNMLQIVRTANFLCAHTSFRAGFQQQWSCMCPHLLQRTSFRWILGWFDKGEEHKVGFNRHVWNIKGQSASLLWDIKKHRKAVTCFSHFESGESLLSGSADKTIRVWKMIQGRLECIEVIESKEQIQHLGAYGQIIFAVTNGHGLKVIDASRTTKVLFKSKNLKCIKVVQARVYAGCTDSSIQEFSVTNKWEQEIKPPSKSWILMHQKAINSLAVYKDWLFSASSMVQGSLLQNWRRHEKPEMKIITGKGEVVQAMSVVEDFVYIICKSLANSIQIWLRKAQHKVGRVSAGSKITCLLTANDMVLCGTETGKIKRLFWNLVINKPWGNEECIQYFVGKLELEIERRVQVPQIYSIYLTNDCNGRAGSPSRKKMQSNLVDVPSVATKQ</sequence>
<proteinExistence type="predicted"/>
<feature type="domain" description="Putative E3 ubiquitin-protein ligase LIN ARM repeats" evidence="5">
    <location>
        <begin position="610"/>
        <end position="773"/>
    </location>
</feature>
<dbReference type="Pfam" id="PF23628">
    <property type="entry name" value="ARM_LIN_C"/>
    <property type="match status" value="1"/>
</dbReference>
<dbReference type="InterPro" id="IPR056514">
    <property type="entry name" value="ARM_LIN_2nd"/>
</dbReference>
<evidence type="ECO:0000313" key="6">
    <source>
        <dbReference type="EnsemblPlants" id="MELO3C006674.2.1"/>
    </source>
</evidence>
<evidence type="ECO:0000256" key="1">
    <source>
        <dbReference type="PROSITE-ProRule" id="PRU00221"/>
    </source>
</evidence>
<dbReference type="InterPro" id="IPR001680">
    <property type="entry name" value="WD40_rpt"/>
</dbReference>
<name>A0A9I9CPS5_CUCME</name>
<dbReference type="PROSITE" id="PS50082">
    <property type="entry name" value="WD_REPEATS_2"/>
    <property type="match status" value="1"/>
</dbReference>
<dbReference type="InterPro" id="IPR056512">
    <property type="entry name" value="LIN_N"/>
</dbReference>
<dbReference type="SMART" id="SM00320">
    <property type="entry name" value="WD40"/>
    <property type="match status" value="1"/>
</dbReference>
<dbReference type="Gramene" id="MELO3C006674.2.1">
    <property type="protein sequence ID" value="MELO3C006674.2.1"/>
    <property type="gene ID" value="MELO3C006674.2"/>
</dbReference>
<dbReference type="Pfam" id="PF23654">
    <property type="entry name" value="ARM_LIN_2nd"/>
    <property type="match status" value="1"/>
</dbReference>
<feature type="region of interest" description="Disordered" evidence="2">
    <location>
        <begin position="447"/>
        <end position="474"/>
    </location>
</feature>
<dbReference type="InterPro" id="IPR055566">
    <property type="entry name" value="ARM_LIN"/>
</dbReference>
<dbReference type="InterPro" id="IPR036322">
    <property type="entry name" value="WD40_repeat_dom_sf"/>
</dbReference>
<evidence type="ECO:0008006" key="7">
    <source>
        <dbReference type="Google" id="ProtNLM"/>
    </source>
</evidence>
<dbReference type="SUPFAM" id="SSF50978">
    <property type="entry name" value="WD40 repeat-like"/>
    <property type="match status" value="1"/>
</dbReference>
<reference evidence="6" key="1">
    <citation type="submission" date="2023-03" db="UniProtKB">
        <authorList>
            <consortium name="EnsemblPlants"/>
        </authorList>
    </citation>
    <scope>IDENTIFICATION</scope>
</reference>
<evidence type="ECO:0000256" key="2">
    <source>
        <dbReference type="SAM" id="MobiDB-lite"/>
    </source>
</evidence>
<dbReference type="InterPro" id="IPR016024">
    <property type="entry name" value="ARM-type_fold"/>
</dbReference>
<dbReference type="SUPFAM" id="SSF48371">
    <property type="entry name" value="ARM repeat"/>
    <property type="match status" value="1"/>
</dbReference>
<evidence type="ECO:0000259" key="5">
    <source>
        <dbReference type="Pfam" id="PF23654"/>
    </source>
</evidence>
<feature type="repeat" description="WD" evidence="1">
    <location>
        <begin position="1217"/>
        <end position="1250"/>
    </location>
</feature>
<protein>
    <recommendedName>
        <fullName evidence="7">E3 ubiquitin-protein ligase LIN-1</fullName>
    </recommendedName>
</protein>
<feature type="compositionally biased region" description="Low complexity" evidence="2">
    <location>
        <begin position="454"/>
        <end position="467"/>
    </location>
</feature>
<dbReference type="PANTHER" id="PTHR35549:SF2">
    <property type="entry name" value="TRANSDUCIN_WD40 REPEAT-LIKE SUPERFAMILY PROTEIN"/>
    <property type="match status" value="1"/>
</dbReference>
<dbReference type="EnsemblPlants" id="MELO3C006674.2.1">
    <property type="protein sequence ID" value="MELO3C006674.2.1"/>
    <property type="gene ID" value="MELO3C006674.2"/>
</dbReference>
<feature type="domain" description="Putative E3 ubiquitin-protein ligase LIN ARM-like" evidence="4">
    <location>
        <begin position="775"/>
        <end position="1127"/>
    </location>
</feature>
<accession>A0A9I9CPS5</accession>
<organism evidence="6">
    <name type="scientific">Cucumis melo</name>
    <name type="common">Muskmelon</name>
    <dbReference type="NCBI Taxonomy" id="3656"/>
    <lineage>
        <taxon>Eukaryota</taxon>
        <taxon>Viridiplantae</taxon>
        <taxon>Streptophyta</taxon>
        <taxon>Embryophyta</taxon>
        <taxon>Tracheophyta</taxon>
        <taxon>Spermatophyta</taxon>
        <taxon>Magnoliopsida</taxon>
        <taxon>eudicotyledons</taxon>
        <taxon>Gunneridae</taxon>
        <taxon>Pentapetalae</taxon>
        <taxon>rosids</taxon>
        <taxon>fabids</taxon>
        <taxon>Cucurbitales</taxon>
        <taxon>Cucurbitaceae</taxon>
        <taxon>Benincaseae</taxon>
        <taxon>Cucumis</taxon>
    </lineage>
</organism>
<evidence type="ECO:0000259" key="4">
    <source>
        <dbReference type="Pfam" id="PF23628"/>
    </source>
</evidence>
<evidence type="ECO:0000259" key="3">
    <source>
        <dbReference type="Pfam" id="PF23568"/>
    </source>
</evidence>
<feature type="region of interest" description="Disordered" evidence="2">
    <location>
        <begin position="1507"/>
        <end position="1528"/>
    </location>
</feature>